<dbReference type="InterPro" id="IPR012373">
    <property type="entry name" value="Ferrdict_sens_TM"/>
</dbReference>
<gene>
    <name evidence="3" type="ORF">QWZ15_18635</name>
</gene>
<comment type="caution">
    <text evidence="3">The sequence shown here is derived from an EMBL/GenBank/DDBJ whole genome shotgun (WGS) entry which is preliminary data.</text>
</comment>
<name>A0ABT8CCP5_9BACT</name>
<evidence type="ECO:0000259" key="1">
    <source>
        <dbReference type="Pfam" id="PF04773"/>
    </source>
</evidence>
<protein>
    <submittedName>
        <fullName evidence="3">FecR domain-containing protein</fullName>
    </submittedName>
</protein>
<keyword evidence="4" id="KW-1185">Reference proteome</keyword>
<dbReference type="Gene3D" id="3.55.50.30">
    <property type="match status" value="1"/>
</dbReference>
<dbReference type="PANTHER" id="PTHR30273:SF2">
    <property type="entry name" value="PROTEIN FECR"/>
    <property type="match status" value="1"/>
</dbReference>
<dbReference type="EMBL" id="JAUFQS010000047">
    <property type="protein sequence ID" value="MDN3689847.1"/>
    <property type="molecule type" value="Genomic_DNA"/>
</dbReference>
<dbReference type="Proteomes" id="UP001236663">
    <property type="component" value="Unassembled WGS sequence"/>
</dbReference>
<reference evidence="4" key="1">
    <citation type="journal article" date="2019" name="Int. J. Syst. Evol. Microbiol.">
        <title>The Global Catalogue of Microorganisms (GCM) 10K type strain sequencing project: providing services to taxonomists for standard genome sequencing and annotation.</title>
        <authorList>
            <consortium name="The Broad Institute Genomics Platform"/>
            <consortium name="The Broad Institute Genome Sequencing Center for Infectious Disease"/>
            <person name="Wu L."/>
            <person name="Ma J."/>
        </authorList>
    </citation>
    <scope>NUCLEOTIDE SEQUENCE [LARGE SCALE GENOMIC DNA]</scope>
    <source>
        <strain evidence="4">CECT 7706</strain>
    </source>
</reference>
<dbReference type="Gene3D" id="2.60.120.1440">
    <property type="match status" value="1"/>
</dbReference>
<dbReference type="RefSeq" id="WP_163383613.1">
    <property type="nucleotide sequence ID" value="NZ_JAUFQS010000047.1"/>
</dbReference>
<proteinExistence type="predicted"/>
<feature type="domain" description="Protein FecR C-terminal" evidence="2">
    <location>
        <begin position="295"/>
        <end position="361"/>
    </location>
</feature>
<evidence type="ECO:0000313" key="4">
    <source>
        <dbReference type="Proteomes" id="UP001236663"/>
    </source>
</evidence>
<dbReference type="PANTHER" id="PTHR30273">
    <property type="entry name" value="PERIPLASMIC SIGNAL SENSOR AND SIGMA FACTOR ACTIVATOR FECR-RELATED"/>
    <property type="match status" value="1"/>
</dbReference>
<evidence type="ECO:0000313" key="3">
    <source>
        <dbReference type="EMBL" id="MDN3689847.1"/>
    </source>
</evidence>
<dbReference type="PIRSF" id="PIRSF018266">
    <property type="entry name" value="FecR"/>
    <property type="match status" value="1"/>
</dbReference>
<organism evidence="3 4">
    <name type="scientific">Cyclobacterium jeungdonense</name>
    <dbReference type="NCBI Taxonomy" id="708087"/>
    <lineage>
        <taxon>Bacteria</taxon>
        <taxon>Pseudomonadati</taxon>
        <taxon>Bacteroidota</taxon>
        <taxon>Cytophagia</taxon>
        <taxon>Cytophagales</taxon>
        <taxon>Cyclobacteriaceae</taxon>
        <taxon>Cyclobacterium</taxon>
    </lineage>
</organism>
<dbReference type="Pfam" id="PF04773">
    <property type="entry name" value="FecR"/>
    <property type="match status" value="1"/>
</dbReference>
<dbReference type="Pfam" id="PF16344">
    <property type="entry name" value="FecR_C"/>
    <property type="match status" value="1"/>
</dbReference>
<dbReference type="InterPro" id="IPR006860">
    <property type="entry name" value="FecR"/>
</dbReference>
<sequence length="368" mass="42195">MSKTEYTVEDFMLDPEFKKWVFAPDEETKAYWEVFLEKHPEKYENMKLARKALINLSRNVGEISEARIEGIWTEIDTFINDPEEEQAERRIVSISSESTLRRFSDRKTSRGYQSSHQFYRVAGILVFAFSLGILCNFLLKYPEEEYVEVPLVYEEHSVPPGVKSTLRLQDGSRVILNSGSTLRYVRNFGADRRELFLKGEAFFDVAKDSLRPFIVKTGAVSTKAIGTTFNITAYDDEPLDVALLTGKVNVVLGFAKPQEIILKPGEGLNVSIGGQVHSKHRIKEEKVLAWTRKTILFEQTPIWEAIRVLENWYGVKIEVLNRPERGVLLSGKFVDQTLEGVLEGLSYSARFRFKLDEDRVTLKFDISS</sequence>
<dbReference type="InterPro" id="IPR032508">
    <property type="entry name" value="FecR_C"/>
</dbReference>
<feature type="domain" description="FecR protein" evidence="1">
    <location>
        <begin position="157"/>
        <end position="249"/>
    </location>
</feature>
<evidence type="ECO:0000259" key="2">
    <source>
        <dbReference type="Pfam" id="PF16344"/>
    </source>
</evidence>
<accession>A0ABT8CCP5</accession>